<dbReference type="GeneID" id="8850372"/>
<organism evidence="2">
    <name type="scientific">Naegleria gruberi</name>
    <name type="common">Amoeba</name>
    <dbReference type="NCBI Taxonomy" id="5762"/>
    <lineage>
        <taxon>Eukaryota</taxon>
        <taxon>Discoba</taxon>
        <taxon>Heterolobosea</taxon>
        <taxon>Tetramitia</taxon>
        <taxon>Eutetramitia</taxon>
        <taxon>Vahlkampfiidae</taxon>
        <taxon>Naegleria</taxon>
    </lineage>
</organism>
<reference evidence="1 2" key="1">
    <citation type="journal article" date="2010" name="Cell">
        <title>The genome of Naegleria gruberi illuminates early eukaryotic versatility.</title>
        <authorList>
            <person name="Fritz-Laylin L.K."/>
            <person name="Prochnik S.E."/>
            <person name="Ginger M.L."/>
            <person name="Dacks J.B."/>
            <person name="Carpenter M.L."/>
            <person name="Field M.C."/>
            <person name="Kuo A."/>
            <person name="Paredez A."/>
            <person name="Chapman J."/>
            <person name="Pham J."/>
            <person name="Shu S."/>
            <person name="Neupane R."/>
            <person name="Cipriano M."/>
            <person name="Mancuso J."/>
            <person name="Tu H."/>
            <person name="Salamov A."/>
            <person name="Lindquist E."/>
            <person name="Shapiro H."/>
            <person name="Lucas S."/>
            <person name="Grigoriev I.V."/>
            <person name="Cande W.Z."/>
            <person name="Fulton C."/>
            <person name="Rokhsar D.S."/>
            <person name="Dawson S.C."/>
        </authorList>
    </citation>
    <scope>NUCLEOTIDE SEQUENCE [LARGE SCALE GENOMIC DNA]</scope>
    <source>
        <strain evidence="1 2">NEG-M</strain>
    </source>
</reference>
<evidence type="ECO:0000313" key="2">
    <source>
        <dbReference type="Proteomes" id="UP000006671"/>
    </source>
</evidence>
<protein>
    <submittedName>
        <fullName evidence="1">Uncharacterized protein</fullName>
    </submittedName>
</protein>
<dbReference type="OMA" id="DGCYILI"/>
<dbReference type="KEGG" id="ngr:NAEGRDRAFT_79503"/>
<dbReference type="Proteomes" id="UP000006671">
    <property type="component" value="Unassembled WGS sequence"/>
</dbReference>
<gene>
    <name evidence="1" type="ORF">NAEGRDRAFT_79503</name>
</gene>
<dbReference type="AlphaFoldDB" id="D2VDI7"/>
<dbReference type="EMBL" id="GG738864">
    <property type="protein sequence ID" value="EFC45241.1"/>
    <property type="molecule type" value="Genomic_DNA"/>
</dbReference>
<dbReference type="RefSeq" id="XP_002677985.1">
    <property type="nucleotide sequence ID" value="XM_002677939.1"/>
</dbReference>
<evidence type="ECO:0000313" key="1">
    <source>
        <dbReference type="EMBL" id="EFC45241.1"/>
    </source>
</evidence>
<dbReference type="InParanoid" id="D2VDI7"/>
<dbReference type="OrthoDB" id="10250334at2759"/>
<dbReference type="VEuPathDB" id="AmoebaDB:NAEGRDRAFT_79503"/>
<proteinExistence type="predicted"/>
<sequence length="107" mass="12035">MSTQLHLFVKELPASEEDPAKIFIKSLNSTSSEFELVFEDSTGEVDKELVLDLPLPSIARAHKIELKLVLPEVGFEKVFTFNLTDDGVYVLLDGTEGLKYKQQKTSF</sequence>
<name>D2VDI7_NAEGR</name>
<keyword evidence="2" id="KW-1185">Reference proteome</keyword>
<accession>D2VDI7</accession>